<organism evidence="3 4">
    <name type="scientific">Marssonina brunnea f. sp. multigermtubi (strain MB_m1)</name>
    <name type="common">Marssonina leaf spot fungus</name>
    <dbReference type="NCBI Taxonomy" id="1072389"/>
    <lineage>
        <taxon>Eukaryota</taxon>
        <taxon>Fungi</taxon>
        <taxon>Dikarya</taxon>
        <taxon>Ascomycota</taxon>
        <taxon>Pezizomycotina</taxon>
        <taxon>Leotiomycetes</taxon>
        <taxon>Helotiales</taxon>
        <taxon>Drepanopezizaceae</taxon>
        <taxon>Drepanopeziza</taxon>
    </lineage>
</organism>
<evidence type="ECO:0000256" key="1">
    <source>
        <dbReference type="ARBA" id="ARBA00006499"/>
    </source>
</evidence>
<dbReference type="OMA" id="LEHWFAP"/>
<dbReference type="KEGG" id="mbe:MBM_03333"/>
<dbReference type="InterPro" id="IPR050565">
    <property type="entry name" value="LYPA1-2/EST-like"/>
</dbReference>
<feature type="domain" description="Phospholipase/carboxylesterase/thioesterase" evidence="2">
    <location>
        <begin position="11"/>
        <end position="189"/>
    </location>
</feature>
<keyword evidence="4" id="KW-1185">Reference proteome</keyword>
<dbReference type="GO" id="GO:0052689">
    <property type="term" value="F:carboxylic ester hydrolase activity"/>
    <property type="evidence" value="ECO:0007669"/>
    <property type="project" value="TreeGrafter"/>
</dbReference>
<evidence type="ECO:0000313" key="4">
    <source>
        <dbReference type="Proteomes" id="UP000006753"/>
    </source>
</evidence>
<dbReference type="InterPro" id="IPR003140">
    <property type="entry name" value="PLipase/COase/thioEstase"/>
</dbReference>
<protein>
    <submittedName>
        <fullName evidence="3">Phospholipase/carboxylesterase</fullName>
    </submittedName>
</protein>
<accession>K1WKW4</accession>
<feature type="domain" description="Phospholipase/carboxylesterase/thioesterase" evidence="2">
    <location>
        <begin position="233"/>
        <end position="293"/>
    </location>
</feature>
<dbReference type="PANTHER" id="PTHR10655">
    <property type="entry name" value="LYSOPHOSPHOLIPASE-RELATED"/>
    <property type="match status" value="1"/>
</dbReference>
<dbReference type="Proteomes" id="UP000006753">
    <property type="component" value="Unassembled WGS sequence"/>
</dbReference>
<dbReference type="InParanoid" id="K1WKW4"/>
<dbReference type="HOGENOM" id="CLU_049413_2_2_1"/>
<dbReference type="SUPFAM" id="SSF53474">
    <property type="entry name" value="alpha/beta-Hydrolases"/>
    <property type="match status" value="1"/>
</dbReference>
<reference evidence="3 4" key="1">
    <citation type="journal article" date="2012" name="BMC Genomics">
        <title>Sequencing the genome of Marssonina brunnea reveals fungus-poplar co-evolution.</title>
        <authorList>
            <person name="Zhu S."/>
            <person name="Cao Y.-Z."/>
            <person name="Jiang C."/>
            <person name="Tan B.-Y."/>
            <person name="Wang Z."/>
            <person name="Feng S."/>
            <person name="Zhang L."/>
            <person name="Su X.-H."/>
            <person name="Brejova B."/>
            <person name="Vinar T."/>
            <person name="Xu M."/>
            <person name="Wang M.-X."/>
            <person name="Zhang S.-G."/>
            <person name="Huang M.-R."/>
            <person name="Wu R."/>
            <person name="Zhou Y."/>
        </authorList>
    </citation>
    <scope>NUCLEOTIDE SEQUENCE [LARGE SCALE GENOMIC DNA]</scope>
    <source>
        <strain evidence="3 4">MB_m1</strain>
    </source>
</reference>
<dbReference type="InterPro" id="IPR029058">
    <property type="entry name" value="AB_hydrolase_fold"/>
</dbReference>
<evidence type="ECO:0000259" key="2">
    <source>
        <dbReference type="Pfam" id="PF02230"/>
    </source>
</evidence>
<dbReference type="PANTHER" id="PTHR10655:SF63">
    <property type="entry name" value="PHOSPHOLIPASE_CARBOXYLESTERASE_THIOESTERASE DOMAIN-CONTAINING PROTEIN"/>
    <property type="match status" value="1"/>
</dbReference>
<dbReference type="eggNOG" id="KOG2112">
    <property type="taxonomic scope" value="Eukaryota"/>
</dbReference>
<comment type="similarity">
    <text evidence="1">Belongs to the AB hydrolase superfamily. AB hydrolase 2 family.</text>
</comment>
<gene>
    <name evidence="3" type="ORF">MBM_03333</name>
</gene>
<dbReference type="GO" id="GO:0005737">
    <property type="term" value="C:cytoplasm"/>
    <property type="evidence" value="ECO:0007669"/>
    <property type="project" value="TreeGrafter"/>
</dbReference>
<dbReference type="GO" id="GO:0008474">
    <property type="term" value="F:palmitoyl-(protein) hydrolase activity"/>
    <property type="evidence" value="ECO:0007669"/>
    <property type="project" value="TreeGrafter"/>
</dbReference>
<dbReference type="Gene3D" id="3.40.50.1820">
    <property type="entry name" value="alpha/beta hydrolase"/>
    <property type="match status" value="1"/>
</dbReference>
<name>K1WKW4_MARBU</name>
<dbReference type="Pfam" id="PF02230">
    <property type="entry name" value="Abhydrolase_2"/>
    <property type="match status" value="2"/>
</dbReference>
<dbReference type="EMBL" id="JH921433">
    <property type="protein sequence ID" value="EKD18340.1"/>
    <property type="molecule type" value="Genomic_DNA"/>
</dbReference>
<dbReference type="AlphaFoldDB" id="K1WKW4"/>
<sequence>MTTTSPELYILPPTTHHQHTLVLLHGTSMTGPSFASSFLPTQFSSPKRSESRLEATKITLPMYFPHCRFVFPTGALKETTVFGGKKTNAWFDITDFSDRTKGEVEMIKGMRDSTLYLSRLIKDEIELLYDGEERGTKGKVMLLGFSQGSAMGMMLLLGGELQRMGVSHGFGGFVGLSGWLPFRRQIMDAILDGSPKTSTAEDIATHGESAMIFVRKLLGLDLAGQEWRPTPKAFDVPILLCHGELDRKVRLEWGTQLRDVLQTLGNNVSLKTYHELAHWWSEDEMRDVAEFLDERWQGREERGE</sequence>
<dbReference type="OrthoDB" id="2418081at2759"/>
<proteinExistence type="inferred from homology"/>
<evidence type="ECO:0000313" key="3">
    <source>
        <dbReference type="EMBL" id="EKD18340.1"/>
    </source>
</evidence>